<dbReference type="AlphaFoldDB" id="A0A1A9ZS95"/>
<dbReference type="VEuPathDB" id="VectorBase:GPAI023386"/>
<evidence type="ECO:0000313" key="3">
    <source>
        <dbReference type="Proteomes" id="UP000092445"/>
    </source>
</evidence>
<evidence type="ECO:0000256" key="1">
    <source>
        <dbReference type="SAM" id="SignalP"/>
    </source>
</evidence>
<feature type="chain" id="PRO_5008403189" evidence="1">
    <location>
        <begin position="21"/>
        <end position="231"/>
    </location>
</feature>
<accession>A0A1A9ZS95</accession>
<reference evidence="2" key="2">
    <citation type="submission" date="2020-05" db="UniProtKB">
        <authorList>
            <consortium name="EnsemblMetazoa"/>
        </authorList>
    </citation>
    <scope>IDENTIFICATION</scope>
    <source>
        <strain evidence="2">IAEA</strain>
    </source>
</reference>
<keyword evidence="3" id="KW-1185">Reference proteome</keyword>
<dbReference type="STRING" id="7398.A0A1A9ZS95"/>
<protein>
    <submittedName>
        <fullName evidence="2">Uncharacterized protein</fullName>
    </submittedName>
</protein>
<keyword evidence="1" id="KW-0732">Signal</keyword>
<reference evidence="3" key="1">
    <citation type="submission" date="2014-03" db="EMBL/GenBank/DDBJ databases">
        <authorList>
            <person name="Aksoy S."/>
            <person name="Warren W."/>
            <person name="Wilson R.K."/>
        </authorList>
    </citation>
    <scope>NUCLEOTIDE SEQUENCE [LARGE SCALE GENOMIC DNA]</scope>
    <source>
        <strain evidence="3">IAEA</strain>
    </source>
</reference>
<dbReference type="Proteomes" id="UP000092445">
    <property type="component" value="Unassembled WGS sequence"/>
</dbReference>
<proteinExistence type="predicted"/>
<feature type="signal peptide" evidence="1">
    <location>
        <begin position="1"/>
        <end position="20"/>
    </location>
</feature>
<name>A0A1A9ZS95_GLOPL</name>
<dbReference type="EnsemblMetazoa" id="GPAI023386-RA">
    <property type="protein sequence ID" value="GPAI023386-PA"/>
    <property type="gene ID" value="GPAI023386"/>
</dbReference>
<sequence length="231" mass="26004">MPLHFAFGIDLLLTVRLCQSNEGCGKNRSTVAGIVDASDINVAQKSPENIFVEHVSLHFTAFGLVAAKLNNKLVIAHLTKAEMEYLDWSLLGPGLSPRNMITLVHRHLGYSGLNAKLCTGHLQIKLFTIAYPLRTTANQGNGMNTNNAYISSSSDKNCLTHRRKASTNYATLDSNNYGPTYFKENCDLIQPYSLNICNYFPETSECVHINLYSLHFIKKKFREKKIYFSYK</sequence>
<organism evidence="2 3">
    <name type="scientific">Glossina pallidipes</name>
    <name type="common">Tsetse fly</name>
    <dbReference type="NCBI Taxonomy" id="7398"/>
    <lineage>
        <taxon>Eukaryota</taxon>
        <taxon>Metazoa</taxon>
        <taxon>Ecdysozoa</taxon>
        <taxon>Arthropoda</taxon>
        <taxon>Hexapoda</taxon>
        <taxon>Insecta</taxon>
        <taxon>Pterygota</taxon>
        <taxon>Neoptera</taxon>
        <taxon>Endopterygota</taxon>
        <taxon>Diptera</taxon>
        <taxon>Brachycera</taxon>
        <taxon>Muscomorpha</taxon>
        <taxon>Hippoboscoidea</taxon>
        <taxon>Glossinidae</taxon>
        <taxon>Glossina</taxon>
    </lineage>
</organism>
<evidence type="ECO:0000313" key="2">
    <source>
        <dbReference type="EnsemblMetazoa" id="GPAI023386-PA"/>
    </source>
</evidence>